<proteinExistence type="predicted"/>
<organism evidence="3 4">
    <name type="scientific">Gossypium davidsonii</name>
    <name type="common">Davidson's cotton</name>
    <name type="synonym">Gossypium klotzschianum subsp. davidsonii</name>
    <dbReference type="NCBI Taxonomy" id="34287"/>
    <lineage>
        <taxon>Eukaryota</taxon>
        <taxon>Viridiplantae</taxon>
        <taxon>Streptophyta</taxon>
        <taxon>Embryophyta</taxon>
        <taxon>Tracheophyta</taxon>
        <taxon>Spermatophyta</taxon>
        <taxon>Magnoliopsida</taxon>
        <taxon>eudicotyledons</taxon>
        <taxon>Gunneridae</taxon>
        <taxon>Pentapetalae</taxon>
        <taxon>rosids</taxon>
        <taxon>malvids</taxon>
        <taxon>Malvales</taxon>
        <taxon>Malvaceae</taxon>
        <taxon>Malvoideae</taxon>
        <taxon>Gossypium</taxon>
    </lineage>
</organism>
<accession>A0A7J8TID7</accession>
<dbReference type="Pfam" id="PF24924">
    <property type="entry name" value="DUF7745"/>
    <property type="match status" value="1"/>
</dbReference>
<dbReference type="PANTHER" id="PTHR48200:SF1">
    <property type="entry name" value="AMINOTRANSFERASE-LIKE PLANT MOBILE DOMAIN-CONTAINING PROTEIN"/>
    <property type="match status" value="1"/>
</dbReference>
<evidence type="ECO:0000256" key="1">
    <source>
        <dbReference type="SAM" id="Coils"/>
    </source>
</evidence>
<gene>
    <name evidence="3" type="ORF">Godav_025217</name>
</gene>
<reference evidence="3 4" key="1">
    <citation type="journal article" date="2019" name="Genome Biol. Evol.">
        <title>Insights into the evolution of the New World diploid cottons (Gossypium, subgenus Houzingenia) based on genome sequencing.</title>
        <authorList>
            <person name="Grover C.E."/>
            <person name="Arick M.A. 2nd"/>
            <person name="Thrash A."/>
            <person name="Conover J.L."/>
            <person name="Sanders W.S."/>
            <person name="Peterson D.G."/>
            <person name="Frelichowski J.E."/>
            <person name="Scheffler J.A."/>
            <person name="Scheffler B.E."/>
            <person name="Wendel J.F."/>
        </authorList>
    </citation>
    <scope>NUCLEOTIDE SEQUENCE [LARGE SCALE GENOMIC DNA]</scope>
    <source>
        <strain evidence="3">27</strain>
        <tissue evidence="3">Leaf</tissue>
    </source>
</reference>
<evidence type="ECO:0000313" key="4">
    <source>
        <dbReference type="Proteomes" id="UP000593561"/>
    </source>
</evidence>
<feature type="coiled-coil region" evidence="1">
    <location>
        <begin position="369"/>
        <end position="450"/>
    </location>
</feature>
<feature type="domain" description="DUF7745" evidence="2">
    <location>
        <begin position="3"/>
        <end position="269"/>
    </location>
</feature>
<sequence length="514" mass="60299">MNILAMSEQWVSARVKQNGDSKCIPWKSLRDLILVHLDTKNKVDVFALSIYELMIFPRALGYIDEAITDLFDRLDKRVTPVPAILAETFRSLSACRNMGEGRFIGCAQLLLVWFHSHFWKVDKVSYRVFSKNYSPLKELAATPRRDGVTVENWIAIFQNFKDEDVEWKAPWMVPDEILYRCGDFDWVPLLGIWGAIGYAPLLVLKQYRSRQFIPVTQGLAQSEFSYKDDGYKKKIREVTNAWMQIHRMKRLAVGPMVTPEYNEWWNKRVNDNIPRLREDVRPIEEYLQVVPSEIEIIKQDFKKRNLELGKKIDLKMDYKKLRRSIRTVGLGKTSEQWRQEIHEEKTKPDKWEKKFQDAQAREVALEKSLLECQNKKMGLKARVTELEKSLHQHRSRNSAIKLKASLGKIEELKGQVGDLENALQNSELRIKLLKRSNEQWQEQFHQSQDQIGERDYIMGKTVAQVREVADHLQTLEVQADILSLKYESESDRGRELAWFLRKVKALSIRAKPYM</sequence>
<dbReference type="EMBL" id="JABFAC010249530">
    <property type="protein sequence ID" value="MBA0637937.1"/>
    <property type="molecule type" value="Genomic_DNA"/>
</dbReference>
<protein>
    <recommendedName>
        <fullName evidence="2">DUF7745 domain-containing protein</fullName>
    </recommendedName>
</protein>
<dbReference type="PANTHER" id="PTHR48200">
    <property type="entry name" value="PROTEIN, PUTATIVE-RELATED"/>
    <property type="match status" value="1"/>
</dbReference>
<dbReference type="SUPFAM" id="SSF57997">
    <property type="entry name" value="Tropomyosin"/>
    <property type="match status" value="1"/>
</dbReference>
<dbReference type="InterPro" id="IPR056647">
    <property type="entry name" value="DUF7745"/>
</dbReference>
<evidence type="ECO:0000313" key="3">
    <source>
        <dbReference type="EMBL" id="MBA0637937.1"/>
    </source>
</evidence>
<evidence type="ECO:0000259" key="2">
    <source>
        <dbReference type="Pfam" id="PF24924"/>
    </source>
</evidence>
<name>A0A7J8TID7_GOSDV</name>
<dbReference type="Gene3D" id="1.10.287.1490">
    <property type="match status" value="1"/>
</dbReference>
<dbReference type="AlphaFoldDB" id="A0A7J8TID7"/>
<keyword evidence="1" id="KW-0175">Coiled coil</keyword>
<dbReference type="Proteomes" id="UP000593561">
    <property type="component" value="Unassembled WGS sequence"/>
</dbReference>
<keyword evidence="4" id="KW-1185">Reference proteome</keyword>
<comment type="caution">
    <text evidence="3">The sequence shown here is derived from an EMBL/GenBank/DDBJ whole genome shotgun (WGS) entry which is preliminary data.</text>
</comment>